<comment type="similarity">
    <text evidence="1">Belongs to the ATP-dependent AMP-binding enzyme family.</text>
</comment>
<evidence type="ECO:0000313" key="5">
    <source>
        <dbReference type="EMBL" id="PKZ40980.1"/>
    </source>
</evidence>
<gene>
    <name evidence="5" type="ORF">CYJ76_10205</name>
</gene>
<keyword evidence="6" id="KW-1185">Reference proteome</keyword>
<dbReference type="PANTHER" id="PTHR43201:SF5">
    <property type="entry name" value="MEDIUM-CHAIN ACYL-COA LIGASE ACSF2, MITOCHONDRIAL"/>
    <property type="match status" value="1"/>
</dbReference>
<dbReference type="PANTHER" id="PTHR43201">
    <property type="entry name" value="ACYL-COA SYNTHETASE"/>
    <property type="match status" value="1"/>
</dbReference>
<reference evidence="5 6" key="1">
    <citation type="submission" date="2017-12" db="EMBL/GenBank/DDBJ databases">
        <title>Phylogenetic diversity of female urinary microbiome.</title>
        <authorList>
            <person name="Thomas-White K."/>
            <person name="Wolfe A.J."/>
        </authorList>
    </citation>
    <scope>NUCLEOTIDE SEQUENCE [LARGE SCALE GENOMIC DNA]</scope>
    <source>
        <strain evidence="5 6">UMB1298</strain>
    </source>
</reference>
<dbReference type="PRINTS" id="PR00111">
    <property type="entry name" value="ABHYDROLASE"/>
</dbReference>
<keyword evidence="2" id="KW-0436">Ligase</keyword>
<dbReference type="InterPro" id="IPR042099">
    <property type="entry name" value="ANL_N_sf"/>
</dbReference>
<dbReference type="EMBL" id="PKIZ01000022">
    <property type="protein sequence ID" value="PKZ40980.1"/>
    <property type="molecule type" value="Genomic_DNA"/>
</dbReference>
<dbReference type="InterPro" id="IPR000873">
    <property type="entry name" value="AMP-dep_synth/lig_dom"/>
</dbReference>
<dbReference type="SUPFAM" id="SSF53474">
    <property type="entry name" value="alpha/beta-Hydrolases"/>
    <property type="match status" value="1"/>
</dbReference>
<dbReference type="Gene3D" id="3.40.50.12780">
    <property type="entry name" value="N-terminal domain of ligase-like"/>
    <property type="match status" value="1"/>
</dbReference>
<protein>
    <submittedName>
        <fullName evidence="5">Hydrolase</fullName>
    </submittedName>
</protein>
<organism evidence="5 6">
    <name type="scientific">Kytococcus schroeteri</name>
    <dbReference type="NCBI Taxonomy" id="138300"/>
    <lineage>
        <taxon>Bacteria</taxon>
        <taxon>Bacillati</taxon>
        <taxon>Actinomycetota</taxon>
        <taxon>Actinomycetes</taxon>
        <taxon>Micrococcales</taxon>
        <taxon>Kytococcaceae</taxon>
        <taxon>Kytococcus</taxon>
    </lineage>
</organism>
<dbReference type="InterPro" id="IPR029058">
    <property type="entry name" value="AB_hydrolase_fold"/>
</dbReference>
<dbReference type="OrthoDB" id="812569at2"/>
<accession>A0A2I1P8P5</accession>
<name>A0A2I1P8P5_9MICO</name>
<keyword evidence="5" id="KW-0378">Hydrolase</keyword>
<feature type="domain" description="AMP-dependent synthetase/ligase" evidence="3">
    <location>
        <begin position="309"/>
        <end position="695"/>
    </location>
</feature>
<dbReference type="GO" id="GO:0031956">
    <property type="term" value="F:medium-chain fatty acid-CoA ligase activity"/>
    <property type="evidence" value="ECO:0007669"/>
    <property type="project" value="TreeGrafter"/>
</dbReference>
<dbReference type="Pfam" id="PF00501">
    <property type="entry name" value="AMP-binding"/>
    <property type="match status" value="1"/>
</dbReference>
<dbReference type="GO" id="GO:0016787">
    <property type="term" value="F:hydrolase activity"/>
    <property type="evidence" value="ECO:0007669"/>
    <property type="project" value="UniProtKB-KW"/>
</dbReference>
<evidence type="ECO:0000256" key="1">
    <source>
        <dbReference type="ARBA" id="ARBA00006432"/>
    </source>
</evidence>
<dbReference type="GO" id="GO:0006631">
    <property type="term" value="P:fatty acid metabolic process"/>
    <property type="evidence" value="ECO:0007669"/>
    <property type="project" value="TreeGrafter"/>
</dbReference>
<dbReference type="Gene3D" id="3.30.300.30">
    <property type="match status" value="1"/>
</dbReference>
<dbReference type="InterPro" id="IPR000073">
    <property type="entry name" value="AB_hydrolase_1"/>
</dbReference>
<dbReference type="Proteomes" id="UP000234206">
    <property type="component" value="Unassembled WGS sequence"/>
</dbReference>
<sequence length="882" mass="91703">MAVLDTHSPAMVAAGADPAAVRHVLVCVHGNPTWSYLWRRVLGHAPADWRVVAVDHVGMGHSERSGTTRRLRDRIDDLDEAMAQLGVLGGEHGDLPVSVMVHDWGGAIGLGWAARHPGRIASAVITNTALWQPDDRVPPGIRAARAARLHRLATVDTPTFVHAASWVGRPGPETADARALASPYVRRDRRRAVGDFVADIPLEPDHPSRATLEEVAAGAAALDVPALVLWGAQDPVFTDRYLRDLLERFPDADVHRFGTASHLVLEDAPEGVGMAWAWLTDPAARGSARPVDDAGTGRPDGTVLWSRLTEWAAREPGAPAVVELTGAGRTVTAGELEQRVERLAHGLRRHGVQRGTRVAVLVPPGIDLTVLVYAVWRAGGAVVVADAGLGVRPMARALRAADPQLVVGIPAGLAVARGLGVEAERVVVEPEAAGVRAVAARAAGRLADADLTLAAVERAGEGDTTDLGRPALDDEAAVLFTSGATGPPKGVVYRHRQLLAQRDVIEAALELRAGESLVAAFAPFALYGPALGMTSAVPDMDVTQPDTLTAAALADAVHAVHADVVFASPAALRNVVATHEATAAPLTGVRMVMSAGAPVPVELLEQVRRLAPAASTVTPYGMTEALPLTVVDPRTVDPADRSANAGVCVGRPVPGVELRIAPLDAAGTPAGDDALTTEAGVVGEVVASAPHLKSHYDRLWGTQHATAHPAGWHRTGDVGHLDAAGRLWVEGRGIHTVTTADGPVAPGGIESRVEALEGVAQAAVVGVGPAGGQRVAVVVRPDEGADLRLHAASPVASAEFAATVRAAAQQGPGAAPVAAVLVRGSLPVDIRHASKIDRAALADWAQEVLAGDGNRSLPQRLRRVAAAPARLLGRVDRVGFRP</sequence>
<feature type="domain" description="AB hydrolase-1" evidence="4">
    <location>
        <begin position="24"/>
        <end position="269"/>
    </location>
</feature>
<dbReference type="AlphaFoldDB" id="A0A2I1P8P5"/>
<evidence type="ECO:0000256" key="2">
    <source>
        <dbReference type="ARBA" id="ARBA00022598"/>
    </source>
</evidence>
<dbReference type="Gene3D" id="3.40.50.1820">
    <property type="entry name" value="alpha/beta hydrolase"/>
    <property type="match status" value="1"/>
</dbReference>
<dbReference type="SUPFAM" id="SSF56801">
    <property type="entry name" value="Acetyl-CoA synthetase-like"/>
    <property type="match status" value="1"/>
</dbReference>
<evidence type="ECO:0000259" key="4">
    <source>
        <dbReference type="Pfam" id="PF00561"/>
    </source>
</evidence>
<dbReference type="Pfam" id="PF00561">
    <property type="entry name" value="Abhydrolase_1"/>
    <property type="match status" value="1"/>
</dbReference>
<dbReference type="InterPro" id="IPR045851">
    <property type="entry name" value="AMP-bd_C_sf"/>
</dbReference>
<evidence type="ECO:0000313" key="6">
    <source>
        <dbReference type="Proteomes" id="UP000234206"/>
    </source>
</evidence>
<proteinExistence type="inferred from homology"/>
<comment type="caution">
    <text evidence="5">The sequence shown here is derived from an EMBL/GenBank/DDBJ whole genome shotgun (WGS) entry which is preliminary data.</text>
</comment>
<evidence type="ECO:0000259" key="3">
    <source>
        <dbReference type="Pfam" id="PF00501"/>
    </source>
</evidence>